<dbReference type="EMBL" id="FCOE02000004">
    <property type="protein sequence ID" value="SAK52021.1"/>
    <property type="molecule type" value="Genomic_DNA"/>
</dbReference>
<sequence>MNGLLPVKPGSGPFSLDDGKKMAKKPELDDFRVPFFDAGKKLKPFDLSAIDPSAKPFSSGAKEEDRERLAAIGAQLDDLQEKLHAQRRQRVLLVLQGMDTSGKDGTVRAVFHDVDPLGLRIVPFRAPSEREAAHDFLWRVHAQAPQAGEFAIFNRSHYEDVLVPRVLKQIDADQCERRYRHIRAFESLLADSGTTIVKCFLHISKDEQRERLQARIDDPTKHWKFDVSDLEARKQWSDYQAAYADALGATSTEYAPWYIIPGNSKTHRNVMVAELLLRTMQDMKLEFPPAKESLKGVKVD</sequence>
<dbReference type="InterPro" id="IPR022488">
    <property type="entry name" value="PPK2-related"/>
</dbReference>
<dbReference type="InterPro" id="IPR027417">
    <property type="entry name" value="P-loop_NTPase"/>
</dbReference>
<proteinExistence type="predicted"/>
<dbReference type="PANTHER" id="PTHR34383:SF3">
    <property type="entry name" value="POLYPHOSPHATE:AMP PHOSPHOTRANSFERASE"/>
    <property type="match status" value="1"/>
</dbReference>
<organism evidence="4 5">
    <name type="scientific">Caballeronia pedi</name>
    <dbReference type="NCBI Taxonomy" id="1777141"/>
    <lineage>
        <taxon>Bacteria</taxon>
        <taxon>Pseudomonadati</taxon>
        <taxon>Pseudomonadota</taxon>
        <taxon>Betaproteobacteria</taxon>
        <taxon>Burkholderiales</taxon>
        <taxon>Burkholderiaceae</taxon>
        <taxon>Caballeronia</taxon>
    </lineage>
</organism>
<protein>
    <submittedName>
        <fullName evidence="4">Polyphosphate kinase</fullName>
    </submittedName>
</protein>
<keyword evidence="4" id="KW-0808">Transferase</keyword>
<dbReference type="PANTHER" id="PTHR34383">
    <property type="entry name" value="POLYPHOSPHATE:AMP PHOSPHOTRANSFERASE-RELATED"/>
    <property type="match status" value="1"/>
</dbReference>
<name>A0A158A2H3_9BURK</name>
<feature type="coiled-coil region" evidence="1">
    <location>
        <begin position="62"/>
        <end position="89"/>
    </location>
</feature>
<dbReference type="Pfam" id="PF03976">
    <property type="entry name" value="PPK2"/>
    <property type="match status" value="1"/>
</dbReference>
<reference evidence="4" key="1">
    <citation type="submission" date="2016-01" db="EMBL/GenBank/DDBJ databases">
        <authorList>
            <person name="Peeters C."/>
        </authorList>
    </citation>
    <scope>NUCLEOTIDE SEQUENCE [LARGE SCALE GENOMIC DNA]</scope>
    <source>
        <strain evidence="4">LMG 29323</strain>
    </source>
</reference>
<evidence type="ECO:0000313" key="5">
    <source>
        <dbReference type="Proteomes" id="UP000054911"/>
    </source>
</evidence>
<keyword evidence="1" id="KW-0175">Coiled coil</keyword>
<dbReference type="AlphaFoldDB" id="A0A158A2H3"/>
<dbReference type="STRING" id="1777141.AWB80_01736"/>
<feature type="region of interest" description="Disordered" evidence="2">
    <location>
        <begin position="1"/>
        <end position="21"/>
    </location>
</feature>
<evidence type="ECO:0000313" key="4">
    <source>
        <dbReference type="EMBL" id="SAK52021.1"/>
    </source>
</evidence>
<dbReference type="SUPFAM" id="SSF52540">
    <property type="entry name" value="P-loop containing nucleoside triphosphate hydrolases"/>
    <property type="match status" value="1"/>
</dbReference>
<gene>
    <name evidence="4" type="ORF">AWB80_01736</name>
</gene>
<dbReference type="Gene3D" id="3.40.50.300">
    <property type="entry name" value="P-loop containing nucleotide triphosphate hydrolases"/>
    <property type="match status" value="1"/>
</dbReference>
<dbReference type="NCBIfam" id="TIGR03709">
    <property type="entry name" value="PPK2_rel_1"/>
    <property type="match status" value="1"/>
</dbReference>
<evidence type="ECO:0000256" key="2">
    <source>
        <dbReference type="SAM" id="MobiDB-lite"/>
    </source>
</evidence>
<keyword evidence="4" id="KW-0418">Kinase</keyword>
<feature type="domain" description="Polyphosphate kinase-2-related" evidence="3">
    <location>
        <begin position="62"/>
        <end position="286"/>
    </location>
</feature>
<dbReference type="GO" id="GO:0016301">
    <property type="term" value="F:kinase activity"/>
    <property type="evidence" value="ECO:0007669"/>
    <property type="project" value="UniProtKB-KW"/>
</dbReference>
<dbReference type="InterPro" id="IPR022300">
    <property type="entry name" value="PPK2-rel_1"/>
</dbReference>
<comment type="caution">
    <text evidence="4">The sequence shown here is derived from an EMBL/GenBank/DDBJ whole genome shotgun (WGS) entry which is preliminary data.</text>
</comment>
<dbReference type="GO" id="GO:0006797">
    <property type="term" value="P:polyphosphate metabolic process"/>
    <property type="evidence" value="ECO:0007669"/>
    <property type="project" value="InterPro"/>
</dbReference>
<accession>A0A158A2H3</accession>
<dbReference type="Proteomes" id="UP000054911">
    <property type="component" value="Unassembled WGS sequence"/>
</dbReference>
<dbReference type="GO" id="GO:0016776">
    <property type="term" value="F:phosphotransferase activity, phosphate group as acceptor"/>
    <property type="evidence" value="ECO:0007669"/>
    <property type="project" value="InterPro"/>
</dbReference>
<evidence type="ECO:0000256" key="1">
    <source>
        <dbReference type="SAM" id="Coils"/>
    </source>
</evidence>
<evidence type="ECO:0000259" key="3">
    <source>
        <dbReference type="Pfam" id="PF03976"/>
    </source>
</evidence>
<keyword evidence="5" id="KW-1185">Reference proteome</keyword>